<dbReference type="Gene3D" id="2.60.120.10">
    <property type="entry name" value="Jelly Rolls"/>
    <property type="match status" value="1"/>
</dbReference>
<keyword evidence="2" id="KW-1185">Reference proteome</keyword>
<sequence>MRILKIISARHQYTYLQVAAVLNKNSSDPEGPTTFLDSVGPSPFHLCVDTGFEGADAATGADPAGGIGTAIDIRRSRGSTSKEMLRARSRHTRNLIHEAPDKSLSLYALVWLPGQWTPVHGHGSWGVVGVIEGTLEERS</sequence>
<evidence type="ECO:0000313" key="2">
    <source>
        <dbReference type="Proteomes" id="UP001596103"/>
    </source>
</evidence>
<organism evidence="1 2">
    <name type="scientific">Paraburkholderia denitrificans</name>
    <dbReference type="NCBI Taxonomy" id="694025"/>
    <lineage>
        <taxon>Bacteria</taxon>
        <taxon>Pseudomonadati</taxon>
        <taxon>Pseudomonadota</taxon>
        <taxon>Betaproteobacteria</taxon>
        <taxon>Burkholderiales</taxon>
        <taxon>Burkholderiaceae</taxon>
        <taxon>Paraburkholderia</taxon>
    </lineage>
</organism>
<dbReference type="InterPro" id="IPR014710">
    <property type="entry name" value="RmlC-like_jellyroll"/>
</dbReference>
<reference evidence="2" key="1">
    <citation type="journal article" date="2019" name="Int. J. Syst. Evol. Microbiol.">
        <title>The Global Catalogue of Microorganisms (GCM) 10K type strain sequencing project: providing services to taxonomists for standard genome sequencing and annotation.</title>
        <authorList>
            <consortium name="The Broad Institute Genomics Platform"/>
            <consortium name="The Broad Institute Genome Sequencing Center for Infectious Disease"/>
            <person name="Wu L."/>
            <person name="Ma J."/>
        </authorList>
    </citation>
    <scope>NUCLEOTIDE SEQUENCE [LARGE SCALE GENOMIC DNA]</scope>
    <source>
        <strain evidence="2">CCUG 56042</strain>
    </source>
</reference>
<evidence type="ECO:0008006" key="3">
    <source>
        <dbReference type="Google" id="ProtNLM"/>
    </source>
</evidence>
<proteinExistence type="predicted"/>
<dbReference type="InterPro" id="IPR011051">
    <property type="entry name" value="RmlC_Cupin_sf"/>
</dbReference>
<comment type="caution">
    <text evidence="1">The sequence shown here is derived from an EMBL/GenBank/DDBJ whole genome shotgun (WGS) entry which is preliminary data.</text>
</comment>
<dbReference type="SUPFAM" id="SSF51182">
    <property type="entry name" value="RmlC-like cupins"/>
    <property type="match status" value="1"/>
</dbReference>
<name>A0ABW0J9U2_9BURK</name>
<gene>
    <name evidence="1" type="ORF">ACFPTO_13545</name>
</gene>
<evidence type="ECO:0000313" key="1">
    <source>
        <dbReference type="EMBL" id="MFC5429813.1"/>
    </source>
</evidence>
<accession>A0ABW0J9U2</accession>
<dbReference type="Proteomes" id="UP001596103">
    <property type="component" value="Unassembled WGS sequence"/>
</dbReference>
<protein>
    <recommendedName>
        <fullName evidence="3">Cysteine dioxygenase</fullName>
    </recommendedName>
</protein>
<dbReference type="CDD" id="cd10548">
    <property type="entry name" value="cupin_CDO"/>
    <property type="match status" value="1"/>
</dbReference>
<dbReference type="RefSeq" id="WP_377711847.1">
    <property type="nucleotide sequence ID" value="NZ_JBHSMP010000016.1"/>
</dbReference>
<dbReference type="EMBL" id="JBHSMP010000016">
    <property type="protein sequence ID" value="MFC5429813.1"/>
    <property type="molecule type" value="Genomic_DNA"/>
</dbReference>